<accession>A0A6J5E436</accession>
<name>A0A6J5E436_9BURK</name>
<dbReference type="EMBL" id="CADIKG010000009">
    <property type="protein sequence ID" value="CAB3760404.1"/>
    <property type="molecule type" value="Genomic_DNA"/>
</dbReference>
<organism evidence="2 3">
    <name type="scientific">Burkholderia puraquae</name>
    <dbReference type="NCBI Taxonomy" id="1904757"/>
    <lineage>
        <taxon>Bacteria</taxon>
        <taxon>Pseudomonadati</taxon>
        <taxon>Pseudomonadota</taxon>
        <taxon>Betaproteobacteria</taxon>
        <taxon>Burkholderiales</taxon>
        <taxon>Burkholderiaceae</taxon>
        <taxon>Burkholderia</taxon>
        <taxon>Burkholderia cepacia complex</taxon>
    </lineage>
</organism>
<reference evidence="2 3" key="1">
    <citation type="submission" date="2020-04" db="EMBL/GenBank/DDBJ databases">
        <authorList>
            <person name="De Canck E."/>
        </authorList>
    </citation>
    <scope>NUCLEOTIDE SEQUENCE [LARGE SCALE GENOMIC DNA]</scope>
    <source>
        <strain evidence="2 3">LMG 29660</strain>
    </source>
</reference>
<protein>
    <submittedName>
        <fullName evidence="2">Uncharacterized protein</fullName>
    </submittedName>
</protein>
<evidence type="ECO:0000313" key="3">
    <source>
        <dbReference type="Proteomes" id="UP000494135"/>
    </source>
</evidence>
<proteinExistence type="predicted"/>
<sequence>MRADPIQTGRHTLTGSGQAAVAADRKPVTIGSPAQRDAATCAMLHMRQRCLTAGGMFRLASEA</sequence>
<evidence type="ECO:0000256" key="1">
    <source>
        <dbReference type="SAM" id="MobiDB-lite"/>
    </source>
</evidence>
<gene>
    <name evidence="2" type="ORF">LMG29660_03965</name>
</gene>
<feature type="region of interest" description="Disordered" evidence="1">
    <location>
        <begin position="1"/>
        <end position="20"/>
    </location>
</feature>
<dbReference type="Proteomes" id="UP000494135">
    <property type="component" value="Unassembled WGS sequence"/>
</dbReference>
<evidence type="ECO:0000313" key="2">
    <source>
        <dbReference type="EMBL" id="CAB3760404.1"/>
    </source>
</evidence>
<dbReference type="AlphaFoldDB" id="A0A6J5E436"/>